<dbReference type="Proteomes" id="UP000053424">
    <property type="component" value="Unassembled WGS sequence"/>
</dbReference>
<organism evidence="1 2">
    <name type="scientific">Hebeloma cylindrosporum</name>
    <dbReference type="NCBI Taxonomy" id="76867"/>
    <lineage>
        <taxon>Eukaryota</taxon>
        <taxon>Fungi</taxon>
        <taxon>Dikarya</taxon>
        <taxon>Basidiomycota</taxon>
        <taxon>Agaricomycotina</taxon>
        <taxon>Agaricomycetes</taxon>
        <taxon>Agaricomycetidae</taxon>
        <taxon>Agaricales</taxon>
        <taxon>Agaricineae</taxon>
        <taxon>Hymenogastraceae</taxon>
        <taxon>Hebeloma</taxon>
    </lineage>
</organism>
<reference evidence="2" key="2">
    <citation type="submission" date="2015-01" db="EMBL/GenBank/DDBJ databases">
        <title>Evolutionary Origins and Diversification of the Mycorrhizal Mutualists.</title>
        <authorList>
            <consortium name="DOE Joint Genome Institute"/>
            <consortium name="Mycorrhizal Genomics Consortium"/>
            <person name="Kohler A."/>
            <person name="Kuo A."/>
            <person name="Nagy L.G."/>
            <person name="Floudas D."/>
            <person name="Copeland A."/>
            <person name="Barry K.W."/>
            <person name="Cichocki N."/>
            <person name="Veneault-Fourrey C."/>
            <person name="LaButti K."/>
            <person name="Lindquist E.A."/>
            <person name="Lipzen A."/>
            <person name="Lundell T."/>
            <person name="Morin E."/>
            <person name="Murat C."/>
            <person name="Riley R."/>
            <person name="Ohm R."/>
            <person name="Sun H."/>
            <person name="Tunlid A."/>
            <person name="Henrissat B."/>
            <person name="Grigoriev I.V."/>
            <person name="Hibbett D.S."/>
            <person name="Martin F."/>
        </authorList>
    </citation>
    <scope>NUCLEOTIDE SEQUENCE [LARGE SCALE GENOMIC DNA]</scope>
    <source>
        <strain evidence="2">h7</strain>
    </source>
</reference>
<evidence type="ECO:0000313" key="1">
    <source>
        <dbReference type="EMBL" id="KIM36573.1"/>
    </source>
</evidence>
<reference evidence="1 2" key="1">
    <citation type="submission" date="2014-04" db="EMBL/GenBank/DDBJ databases">
        <authorList>
            <consortium name="DOE Joint Genome Institute"/>
            <person name="Kuo A."/>
            <person name="Gay G."/>
            <person name="Dore J."/>
            <person name="Kohler A."/>
            <person name="Nagy L.G."/>
            <person name="Floudas D."/>
            <person name="Copeland A."/>
            <person name="Barry K.W."/>
            <person name="Cichocki N."/>
            <person name="Veneault-Fourrey C."/>
            <person name="LaButti K."/>
            <person name="Lindquist E.A."/>
            <person name="Lipzen A."/>
            <person name="Lundell T."/>
            <person name="Morin E."/>
            <person name="Murat C."/>
            <person name="Sun H."/>
            <person name="Tunlid A."/>
            <person name="Henrissat B."/>
            <person name="Grigoriev I.V."/>
            <person name="Hibbett D.S."/>
            <person name="Martin F."/>
            <person name="Nordberg H.P."/>
            <person name="Cantor M.N."/>
            <person name="Hua S.X."/>
        </authorList>
    </citation>
    <scope>NUCLEOTIDE SEQUENCE [LARGE SCALE GENOMIC DNA]</scope>
    <source>
        <strain evidence="2">h7</strain>
    </source>
</reference>
<gene>
    <name evidence="1" type="ORF">M413DRAFT_289232</name>
</gene>
<dbReference type="AlphaFoldDB" id="A0A0C2XF56"/>
<dbReference type="EMBL" id="KN831804">
    <property type="protein sequence ID" value="KIM36573.1"/>
    <property type="molecule type" value="Genomic_DNA"/>
</dbReference>
<protein>
    <submittedName>
        <fullName evidence="1">Uncharacterized protein</fullName>
    </submittedName>
</protein>
<evidence type="ECO:0000313" key="2">
    <source>
        <dbReference type="Proteomes" id="UP000053424"/>
    </source>
</evidence>
<name>A0A0C2XF56_HEBCY</name>
<proteinExistence type="predicted"/>
<keyword evidence="2" id="KW-1185">Reference proteome</keyword>
<sequence>MAVCISHPTMRQEPALGEINRCLYVQCKSFPAKLTNSTANNLYTQDAGTNFLLYQFYPIISSFLPPLELAASRWSSSGAFVYNYQVNI</sequence>
<accession>A0A0C2XF56</accession>
<dbReference type="HOGENOM" id="CLU_2469352_0_0_1"/>